<dbReference type="Proteomes" id="UP000555407">
    <property type="component" value="Unassembled WGS sequence"/>
</dbReference>
<dbReference type="InterPro" id="IPR050708">
    <property type="entry name" value="T6SS_VgrG/RHS"/>
</dbReference>
<gene>
    <name evidence="4" type="ORF">BJY22_004037</name>
</gene>
<accession>A0A7X5VBS2</accession>
<feature type="domain" description="Teneurin-like YD-shell" evidence="3">
    <location>
        <begin position="146"/>
        <end position="309"/>
    </location>
</feature>
<dbReference type="NCBIfam" id="TIGR03696">
    <property type="entry name" value="Rhs_assc_core"/>
    <property type="match status" value="1"/>
</dbReference>
<dbReference type="EMBL" id="JAASRO010000001">
    <property type="protein sequence ID" value="NIK58320.1"/>
    <property type="molecule type" value="Genomic_DNA"/>
</dbReference>
<evidence type="ECO:0000256" key="1">
    <source>
        <dbReference type="ARBA" id="ARBA00022737"/>
    </source>
</evidence>
<comment type="caution">
    <text evidence="4">The sequence shown here is derived from an EMBL/GenBank/DDBJ whole genome shotgun (WGS) entry which is preliminary data.</text>
</comment>
<evidence type="ECO:0000313" key="4">
    <source>
        <dbReference type="EMBL" id="NIK58320.1"/>
    </source>
</evidence>
<dbReference type="PANTHER" id="PTHR32305">
    <property type="match status" value="1"/>
</dbReference>
<dbReference type="RefSeq" id="WP_167209014.1">
    <property type="nucleotide sequence ID" value="NZ_JAASRO010000001.1"/>
</dbReference>
<feature type="compositionally biased region" description="Basic and acidic residues" evidence="2">
    <location>
        <begin position="483"/>
        <end position="511"/>
    </location>
</feature>
<protein>
    <submittedName>
        <fullName evidence="4">RHS repeat-associated protein</fullName>
    </submittedName>
</protein>
<evidence type="ECO:0000313" key="5">
    <source>
        <dbReference type="Proteomes" id="UP000555407"/>
    </source>
</evidence>
<dbReference type="AlphaFoldDB" id="A0A7X5VBS2"/>
<organism evidence="4 5">
    <name type="scientific">Kribbella shirazensis</name>
    <dbReference type="NCBI Taxonomy" id="1105143"/>
    <lineage>
        <taxon>Bacteria</taxon>
        <taxon>Bacillati</taxon>
        <taxon>Actinomycetota</taxon>
        <taxon>Actinomycetes</taxon>
        <taxon>Propionibacteriales</taxon>
        <taxon>Kribbellaceae</taxon>
        <taxon>Kribbella</taxon>
    </lineage>
</organism>
<dbReference type="InterPro" id="IPR022385">
    <property type="entry name" value="Rhs_assc_core"/>
</dbReference>
<evidence type="ECO:0000256" key="2">
    <source>
        <dbReference type="SAM" id="MobiDB-lite"/>
    </source>
</evidence>
<keyword evidence="1" id="KW-0677">Repeat</keyword>
<sequence>MVADRTWTASYDAAGNPVSLLSPGGVQRTRTFDAAGRLETETGTGAEAPTATRNLTYDLAGRLATSSALDGVNTYTYNDRGMLLRADGPSGTSTHGYDPDGQLTQRIDAAGTADFTYLNGRPATVTDPVTRVLQTLGYNAAGQLASIDYGSNRVRTIGYDAYGRMNSDVLKAGAAPGTTVSSITYGYDADNNITSKNTTGVAGAGNNTYTYDQLGRLTAWTKGTTTTAYGWDANSNRTKAGTKLASYDERNRLLNDGTSTYTYSPRGALLTQATTTDGTTTTEAFSFDAFDRMITRSDRDFTYDALDRPVQAGTARMRYDGFSDEVVSDGTQFFGRSASDGLLAVGYETTKRLVLADRHGDIVAGFDPADTTLDAGLPDTRTYDPFGQSTNATGLKYRVGYQGDWTDPRSGDVNQGARWYNPGTGTFNSRDTITHNAGTASSVLNLYAYAGGNPITLNDPDGHRPADPELDGGCVWTVPDPLNPHDDARPVRICPEDPPKPPPPPKKDCKKTNTCPPKKCTKPGGGKHCPPEPDPNCKSHPKACDGAGDGGDGDGGGGDGGCKRGCGPKPPPKCDAQCQLEKKIEKERDELEDEAKTVVQPPPGDPVCASGNPLCPTDPSQPATVVSSGDDLTDETSAWSDQQYQNALDTAGSVVASVKNTGSYNWFNGIQICESAACGQPGRPQVMGVPGGSTGAAVGGIAVGIAGIPIGDAIAQIIDQILQTVGSGSDSTSGSGSNVSGSTAQSPDPDDEQGPGKPKITVTSRLRGDKVLERAAQQVGKNARQQQDVDNIVARFQNGNTNPGIGSKSLGNTDVYYLRTRSGARVFYRNNSQGIEIVGKANKGNENAVIKRLTEVYGR</sequence>
<feature type="region of interest" description="Disordered" evidence="2">
    <location>
        <begin position="458"/>
        <end position="514"/>
    </location>
</feature>
<reference evidence="4 5" key="1">
    <citation type="submission" date="2020-03" db="EMBL/GenBank/DDBJ databases">
        <title>Sequencing the genomes of 1000 actinobacteria strains.</title>
        <authorList>
            <person name="Klenk H.-P."/>
        </authorList>
    </citation>
    <scope>NUCLEOTIDE SEQUENCE [LARGE SCALE GENOMIC DNA]</scope>
    <source>
        <strain evidence="4 5">DSM 45490</strain>
    </source>
</reference>
<feature type="region of interest" description="Disordered" evidence="2">
    <location>
        <begin position="725"/>
        <end position="761"/>
    </location>
</feature>
<evidence type="ECO:0000259" key="3">
    <source>
        <dbReference type="Pfam" id="PF25023"/>
    </source>
</evidence>
<dbReference type="InterPro" id="IPR006530">
    <property type="entry name" value="YD"/>
</dbReference>
<dbReference type="Pfam" id="PF05593">
    <property type="entry name" value="RHS_repeat"/>
    <property type="match status" value="2"/>
</dbReference>
<name>A0A7X5VBS2_9ACTN</name>
<dbReference type="PANTHER" id="PTHR32305:SF15">
    <property type="entry name" value="PROTEIN RHSA-RELATED"/>
    <property type="match status" value="1"/>
</dbReference>
<dbReference type="Gene3D" id="2.180.10.10">
    <property type="entry name" value="RHS repeat-associated core"/>
    <property type="match status" value="1"/>
</dbReference>
<feature type="compositionally biased region" description="Low complexity" evidence="2">
    <location>
        <begin position="725"/>
        <end position="743"/>
    </location>
</feature>
<proteinExistence type="predicted"/>
<dbReference type="InterPro" id="IPR031325">
    <property type="entry name" value="RHS_repeat"/>
</dbReference>
<dbReference type="InterPro" id="IPR056823">
    <property type="entry name" value="TEN-like_YD-shell"/>
</dbReference>
<keyword evidence="5" id="KW-1185">Reference proteome</keyword>
<dbReference type="Pfam" id="PF25023">
    <property type="entry name" value="TEN_YD-shell"/>
    <property type="match status" value="1"/>
</dbReference>
<dbReference type="NCBIfam" id="TIGR01643">
    <property type="entry name" value="YD_repeat_2x"/>
    <property type="match status" value="1"/>
</dbReference>